<dbReference type="NCBIfam" id="TIGR02607">
    <property type="entry name" value="antidote_HigA"/>
    <property type="match status" value="1"/>
</dbReference>
<reference evidence="3" key="1">
    <citation type="submission" date="2018-05" db="EMBL/GenBank/DDBJ databases">
        <authorList>
            <person name="Lanie J.A."/>
            <person name="Ng W.-L."/>
            <person name="Kazmierczak K.M."/>
            <person name="Andrzejewski T.M."/>
            <person name="Davidsen T.M."/>
            <person name="Wayne K.J."/>
            <person name="Tettelin H."/>
            <person name="Glass J.I."/>
            <person name="Rusch D."/>
            <person name="Podicherti R."/>
            <person name="Tsui H.-C.T."/>
            <person name="Winkler M.E."/>
        </authorList>
    </citation>
    <scope>NUCLEOTIDE SEQUENCE</scope>
</reference>
<dbReference type="CDD" id="cd00093">
    <property type="entry name" value="HTH_XRE"/>
    <property type="match status" value="1"/>
</dbReference>
<dbReference type="Pfam" id="PF01381">
    <property type="entry name" value="HTH_3"/>
    <property type="match status" value="1"/>
</dbReference>
<dbReference type="GO" id="GO:0003677">
    <property type="term" value="F:DNA binding"/>
    <property type="evidence" value="ECO:0007669"/>
    <property type="project" value="UniProtKB-KW"/>
</dbReference>
<dbReference type="InterPro" id="IPR013430">
    <property type="entry name" value="Toxin_antidote_HigA"/>
</dbReference>
<evidence type="ECO:0000313" key="3">
    <source>
        <dbReference type="EMBL" id="SUZ65131.1"/>
    </source>
</evidence>
<protein>
    <recommendedName>
        <fullName evidence="2">HTH cro/C1-type domain-containing protein</fullName>
    </recommendedName>
</protein>
<proteinExistence type="predicted"/>
<name>A0A381PDQ1_9ZZZZ</name>
<dbReference type="EMBL" id="UINC01000951">
    <property type="protein sequence ID" value="SUZ65131.1"/>
    <property type="molecule type" value="Genomic_DNA"/>
</dbReference>
<dbReference type="PROSITE" id="PS50943">
    <property type="entry name" value="HTH_CROC1"/>
    <property type="match status" value="1"/>
</dbReference>
<gene>
    <name evidence="3" type="ORF">METZ01_LOCUS17985</name>
</gene>
<organism evidence="3">
    <name type="scientific">marine metagenome</name>
    <dbReference type="NCBI Taxonomy" id="408172"/>
    <lineage>
        <taxon>unclassified sequences</taxon>
        <taxon>metagenomes</taxon>
        <taxon>ecological metagenomes</taxon>
    </lineage>
</organism>
<dbReference type="SMART" id="SM00530">
    <property type="entry name" value="HTH_XRE"/>
    <property type="match status" value="1"/>
</dbReference>
<sequence length="104" mass="11897">MTTEKLTSVHPGGILLEGFIKQLGVSQYRLCKDISVQPRRINQIVRGERPITAETALRLSRYFGTSDRSWLNLRSRYDIETEKDRLGDRLVSEVNEFAAAEAEE</sequence>
<dbReference type="Gene3D" id="1.10.260.40">
    <property type="entry name" value="lambda repressor-like DNA-binding domains"/>
    <property type="match status" value="1"/>
</dbReference>
<dbReference type="PANTHER" id="PTHR36924">
    <property type="entry name" value="ANTITOXIN HIGA-1"/>
    <property type="match status" value="1"/>
</dbReference>
<keyword evidence="1" id="KW-0238">DNA-binding</keyword>
<evidence type="ECO:0000259" key="2">
    <source>
        <dbReference type="PROSITE" id="PS50943"/>
    </source>
</evidence>
<dbReference type="AlphaFoldDB" id="A0A381PDQ1"/>
<evidence type="ECO:0000256" key="1">
    <source>
        <dbReference type="ARBA" id="ARBA00023125"/>
    </source>
</evidence>
<dbReference type="SUPFAM" id="SSF47413">
    <property type="entry name" value="lambda repressor-like DNA-binding domains"/>
    <property type="match status" value="1"/>
</dbReference>
<dbReference type="InterPro" id="IPR010982">
    <property type="entry name" value="Lambda_DNA-bd_dom_sf"/>
</dbReference>
<dbReference type="PANTHER" id="PTHR36924:SF1">
    <property type="entry name" value="ANTITOXIN HIGA-1"/>
    <property type="match status" value="1"/>
</dbReference>
<feature type="domain" description="HTH cro/C1-type" evidence="2">
    <location>
        <begin position="21"/>
        <end position="71"/>
    </location>
</feature>
<accession>A0A381PDQ1</accession>
<dbReference type="InterPro" id="IPR001387">
    <property type="entry name" value="Cro/C1-type_HTH"/>
</dbReference>